<feature type="signal peptide" evidence="5">
    <location>
        <begin position="1"/>
        <end position="26"/>
    </location>
</feature>
<dbReference type="CDD" id="cd00273">
    <property type="entry name" value="Chemokine_CXC"/>
    <property type="match status" value="1"/>
</dbReference>
<dbReference type="InterPro" id="IPR036048">
    <property type="entry name" value="Interleukin_8-like_sf"/>
</dbReference>
<dbReference type="InterPro" id="IPR033899">
    <property type="entry name" value="CXC_Chemokine_domain"/>
</dbReference>
<reference evidence="8" key="1">
    <citation type="submission" date="2025-08" db="UniProtKB">
        <authorList>
            <consortium name="RefSeq"/>
        </authorList>
    </citation>
    <scope>IDENTIFICATION</scope>
    <source>
        <tissue evidence="8">Sperm</tissue>
    </source>
</reference>
<dbReference type="AlphaFoldDB" id="A0AAJ7UHP9"/>
<dbReference type="PANTHER" id="PTHR12015">
    <property type="entry name" value="SMALL INDUCIBLE CYTOKINE A"/>
    <property type="match status" value="1"/>
</dbReference>
<dbReference type="FunFam" id="2.40.50.40:FF:000004">
    <property type="entry name" value="C-X-C motif chemokine"/>
    <property type="match status" value="1"/>
</dbReference>
<organism evidence="7 8">
    <name type="scientific">Petromyzon marinus</name>
    <name type="common">Sea lamprey</name>
    <dbReference type="NCBI Taxonomy" id="7757"/>
    <lineage>
        <taxon>Eukaryota</taxon>
        <taxon>Metazoa</taxon>
        <taxon>Chordata</taxon>
        <taxon>Craniata</taxon>
        <taxon>Vertebrata</taxon>
        <taxon>Cyclostomata</taxon>
        <taxon>Hyperoartia</taxon>
        <taxon>Petromyzontiformes</taxon>
        <taxon>Petromyzontidae</taxon>
        <taxon>Petromyzon</taxon>
    </lineage>
</organism>
<dbReference type="KEGG" id="pmrn:116958105"/>
<comment type="similarity">
    <text evidence="2">Belongs to the intercrine alpha (chemokine CxC) family.</text>
</comment>
<proteinExistence type="inferred from homology"/>
<evidence type="ECO:0000313" key="8">
    <source>
        <dbReference type="RefSeq" id="XP_032836487.1"/>
    </source>
</evidence>
<feature type="chain" id="PRO_5042480718" evidence="5">
    <location>
        <begin position="27"/>
        <end position="112"/>
    </location>
</feature>
<dbReference type="SMART" id="SM00199">
    <property type="entry name" value="SCY"/>
    <property type="match status" value="1"/>
</dbReference>
<accession>A0AAJ7UHP9</accession>
<dbReference type="GO" id="GO:0005615">
    <property type="term" value="C:extracellular space"/>
    <property type="evidence" value="ECO:0007669"/>
    <property type="project" value="UniProtKB-KW"/>
</dbReference>
<keyword evidence="4" id="KW-0964">Secreted</keyword>
<evidence type="ECO:0000313" key="7">
    <source>
        <dbReference type="Proteomes" id="UP001318040"/>
    </source>
</evidence>
<name>A0AAJ7UHP9_PETMA</name>
<evidence type="ECO:0000256" key="4">
    <source>
        <dbReference type="ARBA" id="ARBA00022525"/>
    </source>
</evidence>
<dbReference type="InterPro" id="IPR001811">
    <property type="entry name" value="Chemokine_IL8-like_dom"/>
</dbReference>
<evidence type="ECO:0000256" key="3">
    <source>
        <dbReference type="ARBA" id="ARBA00022514"/>
    </source>
</evidence>
<keyword evidence="3" id="KW-0202">Cytokine</keyword>
<evidence type="ECO:0000256" key="1">
    <source>
        <dbReference type="ARBA" id="ARBA00004613"/>
    </source>
</evidence>
<dbReference type="InterPro" id="IPR039809">
    <property type="entry name" value="Chemokine_b/g/d"/>
</dbReference>
<dbReference type="InterPro" id="IPR001089">
    <property type="entry name" value="Chemokine_CXC"/>
</dbReference>
<dbReference type="PRINTS" id="PR00436">
    <property type="entry name" value="INTERLEUKIN8"/>
</dbReference>
<keyword evidence="7" id="KW-1185">Reference proteome</keyword>
<dbReference type="PRINTS" id="PR00437">
    <property type="entry name" value="SMALLCYTKCXC"/>
</dbReference>
<comment type="subcellular location">
    <subcellularLocation>
        <location evidence="1">Secreted</location>
    </subcellularLocation>
</comment>
<keyword evidence="5" id="KW-0732">Signal</keyword>
<evidence type="ECO:0000256" key="2">
    <source>
        <dbReference type="ARBA" id="ARBA00010665"/>
    </source>
</evidence>
<dbReference type="Pfam" id="PF00048">
    <property type="entry name" value="IL8"/>
    <property type="match status" value="1"/>
</dbReference>
<dbReference type="SUPFAM" id="SSF54117">
    <property type="entry name" value="Interleukin 8-like chemokines"/>
    <property type="match status" value="1"/>
</dbReference>
<dbReference type="GO" id="GO:0008009">
    <property type="term" value="F:chemokine activity"/>
    <property type="evidence" value="ECO:0007669"/>
    <property type="project" value="InterPro"/>
</dbReference>
<feature type="domain" description="Chemokine interleukin-8-like" evidence="6">
    <location>
        <begin position="31"/>
        <end position="92"/>
    </location>
</feature>
<dbReference type="GeneID" id="116958105"/>
<protein>
    <submittedName>
        <fullName evidence="8">Alveolar macrophage chemotactic factor-like</fullName>
    </submittedName>
</protein>
<dbReference type="GO" id="GO:0006952">
    <property type="term" value="P:defense response"/>
    <property type="evidence" value="ECO:0007669"/>
    <property type="project" value="InterPro"/>
</dbReference>
<dbReference type="GO" id="GO:0006955">
    <property type="term" value="P:immune response"/>
    <property type="evidence" value="ECO:0007669"/>
    <property type="project" value="InterPro"/>
</dbReference>
<sequence length="112" mass="12215">MSHKSKMLGLVLPPLLLLLLLQGAEGGAESAPRCTCVSSTSERISPRLFRRLEILPPSFSCAKTQLIVDLANSLQICLDPQAPWVRKYLSRVLLQRSKANHGTTSTTSSSEP</sequence>
<dbReference type="RefSeq" id="XP_032836487.1">
    <property type="nucleotide sequence ID" value="XM_032980596.1"/>
</dbReference>
<evidence type="ECO:0000256" key="5">
    <source>
        <dbReference type="SAM" id="SignalP"/>
    </source>
</evidence>
<gene>
    <name evidence="8" type="primary">LOC116958105</name>
</gene>
<dbReference type="Gene3D" id="2.40.50.40">
    <property type="match status" value="1"/>
</dbReference>
<dbReference type="Proteomes" id="UP001318040">
    <property type="component" value="Chromosome 72"/>
</dbReference>
<evidence type="ECO:0000259" key="6">
    <source>
        <dbReference type="SMART" id="SM00199"/>
    </source>
</evidence>